<keyword evidence="4" id="KW-0997">Cell inner membrane</keyword>
<evidence type="ECO:0000313" key="15">
    <source>
        <dbReference type="EMBL" id="APT91189.1"/>
    </source>
</evidence>
<feature type="transmembrane region" description="Helical" evidence="12">
    <location>
        <begin position="255"/>
        <end position="284"/>
    </location>
</feature>
<reference evidence="15 16" key="1">
    <citation type="submission" date="2014-08" db="EMBL/GenBank/DDBJ databases">
        <title>Complete genome sequence of Corynebacterium sphenisci CECT 5990(T) (=DSM 44792(T)), isolated from healthy wild penguins.</title>
        <authorList>
            <person name="Ruckert C."/>
            <person name="Albersmeier A."/>
            <person name="Winkler A."/>
            <person name="Kalinowski J."/>
        </authorList>
    </citation>
    <scope>NUCLEOTIDE SEQUENCE [LARGE SCALE GENOMIC DNA]</scope>
    <source>
        <strain evidence="15 16">DSM 44792</strain>
    </source>
</reference>
<dbReference type="PROSITE" id="PS00211">
    <property type="entry name" value="ABC_TRANSPORTER_1"/>
    <property type="match status" value="1"/>
</dbReference>
<dbReference type="PANTHER" id="PTHR24221:SF654">
    <property type="entry name" value="ATP-BINDING CASSETTE SUB-FAMILY B MEMBER 6"/>
    <property type="match status" value="1"/>
</dbReference>
<evidence type="ECO:0000256" key="12">
    <source>
        <dbReference type="SAM" id="Phobius"/>
    </source>
</evidence>
<dbReference type="PANTHER" id="PTHR24221">
    <property type="entry name" value="ATP-BINDING CASSETTE SUB-FAMILY B"/>
    <property type="match status" value="1"/>
</dbReference>
<gene>
    <name evidence="15" type="ORF">CSPHI_09385</name>
</gene>
<keyword evidence="3" id="KW-1003">Cell membrane</keyword>
<dbReference type="GO" id="GO:0016887">
    <property type="term" value="F:ATP hydrolysis activity"/>
    <property type="evidence" value="ECO:0007669"/>
    <property type="project" value="InterPro"/>
</dbReference>
<feature type="domain" description="ABC transporter" evidence="13">
    <location>
        <begin position="353"/>
        <end position="588"/>
    </location>
</feature>
<keyword evidence="9 12" id="KW-1133">Transmembrane helix</keyword>
<dbReference type="GO" id="GO:0140359">
    <property type="term" value="F:ABC-type transporter activity"/>
    <property type="evidence" value="ECO:0007669"/>
    <property type="project" value="InterPro"/>
</dbReference>
<keyword evidence="7" id="KW-0067">ATP-binding</keyword>
<dbReference type="RefSeq" id="WP_075692695.1">
    <property type="nucleotide sequence ID" value="NZ_CP009248.1"/>
</dbReference>
<keyword evidence="16" id="KW-1185">Reference proteome</keyword>
<dbReference type="InterPro" id="IPR003439">
    <property type="entry name" value="ABC_transporter-like_ATP-bd"/>
</dbReference>
<dbReference type="GO" id="GO:0005886">
    <property type="term" value="C:plasma membrane"/>
    <property type="evidence" value="ECO:0007669"/>
    <property type="project" value="UniProtKB-SubCell"/>
</dbReference>
<dbReference type="InterPro" id="IPR003593">
    <property type="entry name" value="AAA+_ATPase"/>
</dbReference>
<dbReference type="KEGG" id="csph:CSPHI_09385"/>
<dbReference type="EMBL" id="CP009248">
    <property type="protein sequence ID" value="APT91189.1"/>
    <property type="molecule type" value="Genomic_DNA"/>
</dbReference>
<proteinExistence type="inferred from homology"/>
<keyword evidence="5 12" id="KW-0812">Transmembrane</keyword>
<evidence type="ECO:0000256" key="9">
    <source>
        <dbReference type="ARBA" id="ARBA00022989"/>
    </source>
</evidence>
<evidence type="ECO:0000256" key="11">
    <source>
        <dbReference type="ARBA" id="ARBA00023455"/>
    </source>
</evidence>
<dbReference type="Proteomes" id="UP000185469">
    <property type="component" value="Chromosome"/>
</dbReference>
<dbReference type="PROSITE" id="PS50929">
    <property type="entry name" value="ABC_TM1F"/>
    <property type="match status" value="1"/>
</dbReference>
<dbReference type="InterPro" id="IPR039421">
    <property type="entry name" value="Type_1_exporter"/>
</dbReference>
<evidence type="ECO:0000256" key="10">
    <source>
        <dbReference type="ARBA" id="ARBA00023136"/>
    </source>
</evidence>
<dbReference type="InterPro" id="IPR017871">
    <property type="entry name" value="ABC_transporter-like_CS"/>
</dbReference>
<dbReference type="SUPFAM" id="SSF52540">
    <property type="entry name" value="P-loop containing nucleoside triphosphate hydrolases"/>
    <property type="match status" value="1"/>
</dbReference>
<evidence type="ECO:0000256" key="2">
    <source>
        <dbReference type="ARBA" id="ARBA00022448"/>
    </source>
</evidence>
<evidence type="ECO:0000259" key="14">
    <source>
        <dbReference type="PROSITE" id="PS50929"/>
    </source>
</evidence>
<feature type="transmembrane region" description="Helical" evidence="12">
    <location>
        <begin position="179"/>
        <end position="198"/>
    </location>
</feature>
<evidence type="ECO:0000256" key="8">
    <source>
        <dbReference type="ARBA" id="ARBA00022967"/>
    </source>
</evidence>
<evidence type="ECO:0000256" key="4">
    <source>
        <dbReference type="ARBA" id="ARBA00022519"/>
    </source>
</evidence>
<evidence type="ECO:0000256" key="1">
    <source>
        <dbReference type="ARBA" id="ARBA00004429"/>
    </source>
</evidence>
<dbReference type="GO" id="GO:0005524">
    <property type="term" value="F:ATP binding"/>
    <property type="evidence" value="ECO:0007669"/>
    <property type="project" value="UniProtKB-KW"/>
</dbReference>
<dbReference type="PROSITE" id="PS50893">
    <property type="entry name" value="ABC_TRANSPORTER_2"/>
    <property type="match status" value="1"/>
</dbReference>
<keyword evidence="8" id="KW-1278">Translocase</keyword>
<evidence type="ECO:0000256" key="5">
    <source>
        <dbReference type="ARBA" id="ARBA00022692"/>
    </source>
</evidence>
<dbReference type="SMART" id="SM00382">
    <property type="entry name" value="AAA"/>
    <property type="match status" value="1"/>
</dbReference>
<dbReference type="SUPFAM" id="SSF90123">
    <property type="entry name" value="ABC transporter transmembrane region"/>
    <property type="match status" value="1"/>
</dbReference>
<feature type="domain" description="ABC transmembrane type-1" evidence="14">
    <location>
        <begin position="38"/>
        <end position="318"/>
    </location>
</feature>
<dbReference type="InterPro" id="IPR036640">
    <property type="entry name" value="ABC1_TM_sf"/>
</dbReference>
<dbReference type="AlphaFoldDB" id="A0A1L7CZ76"/>
<evidence type="ECO:0000313" key="16">
    <source>
        <dbReference type="Proteomes" id="UP000185469"/>
    </source>
</evidence>
<dbReference type="STRING" id="1437874.CSPHI_09385"/>
<comment type="subcellular location">
    <subcellularLocation>
        <location evidence="1">Cell inner membrane</location>
        <topology evidence="1">Multi-pass membrane protein</topology>
    </subcellularLocation>
</comment>
<evidence type="ECO:0000259" key="13">
    <source>
        <dbReference type="PROSITE" id="PS50893"/>
    </source>
</evidence>
<dbReference type="InterPro" id="IPR027417">
    <property type="entry name" value="P-loop_NTPase"/>
</dbReference>
<feature type="transmembrane region" description="Helical" evidence="12">
    <location>
        <begin position="69"/>
        <end position="91"/>
    </location>
</feature>
<evidence type="ECO:0000256" key="7">
    <source>
        <dbReference type="ARBA" id="ARBA00022840"/>
    </source>
</evidence>
<keyword evidence="10 12" id="KW-0472">Membrane</keyword>
<evidence type="ECO:0000256" key="3">
    <source>
        <dbReference type="ARBA" id="ARBA00022475"/>
    </source>
</evidence>
<feature type="transmembrane region" description="Helical" evidence="12">
    <location>
        <begin position="34"/>
        <end position="57"/>
    </location>
</feature>
<keyword evidence="6" id="KW-0547">Nucleotide-binding</keyword>
<feature type="transmembrane region" description="Helical" evidence="12">
    <location>
        <begin position="152"/>
        <end position="173"/>
    </location>
</feature>
<dbReference type="FunFam" id="3.40.50.300:FF:000221">
    <property type="entry name" value="Multidrug ABC transporter ATP-binding protein"/>
    <property type="match status" value="1"/>
</dbReference>
<dbReference type="Gene3D" id="3.40.50.300">
    <property type="entry name" value="P-loop containing nucleotide triphosphate hydrolases"/>
    <property type="match status" value="1"/>
</dbReference>
<accession>A0A1L7CZ76</accession>
<organism evidence="15 16">
    <name type="scientific">Corynebacterium sphenisci DSM 44792</name>
    <dbReference type="NCBI Taxonomy" id="1437874"/>
    <lineage>
        <taxon>Bacteria</taxon>
        <taxon>Bacillati</taxon>
        <taxon>Actinomycetota</taxon>
        <taxon>Actinomycetes</taxon>
        <taxon>Mycobacteriales</taxon>
        <taxon>Corynebacteriaceae</taxon>
        <taxon>Corynebacterium</taxon>
    </lineage>
</organism>
<dbReference type="GO" id="GO:0034040">
    <property type="term" value="F:ATPase-coupled lipid transmembrane transporter activity"/>
    <property type="evidence" value="ECO:0007669"/>
    <property type="project" value="TreeGrafter"/>
</dbReference>
<protein>
    <submittedName>
        <fullName evidence="15">ABC transporter</fullName>
    </submittedName>
</protein>
<name>A0A1L7CZ76_9CORY</name>
<keyword evidence="2" id="KW-0813">Transport</keyword>
<dbReference type="Pfam" id="PF00005">
    <property type="entry name" value="ABC_tran"/>
    <property type="match status" value="1"/>
</dbReference>
<evidence type="ECO:0000256" key="6">
    <source>
        <dbReference type="ARBA" id="ARBA00022741"/>
    </source>
</evidence>
<dbReference type="InterPro" id="IPR011527">
    <property type="entry name" value="ABC1_TM_dom"/>
</dbReference>
<dbReference type="Pfam" id="PF00664">
    <property type="entry name" value="ABC_membrane"/>
    <property type="match status" value="1"/>
</dbReference>
<dbReference type="Gene3D" id="1.20.1560.10">
    <property type="entry name" value="ABC transporter type 1, transmembrane domain"/>
    <property type="match status" value="1"/>
</dbReference>
<comment type="similarity">
    <text evidence="11">Belongs to the ABC transporter superfamily. Siderophore-Fe(3+) uptake transporter (SIUT) (TC 3.A.1.21) family.</text>
</comment>
<sequence length="599" mass="63361">MNETTAHGHGVADWRDPLLLGRYRAMMTPAGRRLLTRALILHALGGVLEGLGLLALLPAATVLATGSPSLGLGLAGWLWVLAGLAVAAAVLRYAQARVGYAAAIDFLRTGHRAIGDQLARLPLGWFTKERTGGLSRLMSDGFMAAAGGVAHIMPEAVTSAFAVLTLILGGWFWDPRIGLTLTLLAPVALAAMVAAQALKRAKDRPMSAAQAELSARLVEYAACQPALRAAGRAEDFAPLGGACARVDRARWVNMWWSLLALTLNGIVVQAFVVLLITGVAALAVSGDVAPVQAVAFIGLTLRFSRSLDAIGRFVVSMEIARPPLEEAGAIIGAPGLPEPDPAATAARTAPGRVEFDHVTFGYDPDHPVLRDLSFTAEPGTMTALVGPSGCGKTTVHRLISRFWDVDSGTVRVDGADIRELPTETLMAQLSLVFQDVYLFDDTLEANIRVGRPEATGAEVRAAADLAGVTAIAERLPGGWAARVGEGGRGLSGGERQRVSIARALLKRAPIVLFDEATSALDAENEANVLASVETLRAESTFIVIAHRLDTIRDADRIIVLDEHGRVAETGTHEQLHAAGGAYRRFWDRREAATGWTLAG</sequence>